<dbReference type="Proteomes" id="UP000500857">
    <property type="component" value="Chromosome"/>
</dbReference>
<evidence type="ECO:0000313" key="13">
    <source>
        <dbReference type="EMBL" id="QIZ71698.1"/>
    </source>
</evidence>
<evidence type="ECO:0000256" key="1">
    <source>
        <dbReference type="ARBA" id="ARBA00000085"/>
    </source>
</evidence>
<dbReference type="InterPro" id="IPR003661">
    <property type="entry name" value="HisK_dim/P_dom"/>
</dbReference>
<keyword evidence="14" id="KW-1185">Reference proteome</keyword>
<keyword evidence="8" id="KW-0175">Coiled coil</keyword>
<evidence type="ECO:0000256" key="7">
    <source>
        <dbReference type="ARBA" id="ARBA00023012"/>
    </source>
</evidence>
<gene>
    <name evidence="13" type="ORF">HCG48_14830</name>
</gene>
<dbReference type="PROSITE" id="PS50885">
    <property type="entry name" value="HAMP"/>
    <property type="match status" value="1"/>
</dbReference>
<evidence type="ECO:0000256" key="5">
    <source>
        <dbReference type="ARBA" id="ARBA00022679"/>
    </source>
</evidence>
<keyword evidence="7" id="KW-0902">Two-component regulatory system</keyword>
<proteinExistence type="predicted"/>
<keyword evidence="4" id="KW-0597">Phosphoprotein</keyword>
<comment type="subcellular location">
    <subcellularLocation>
        <location evidence="2">Membrane</location>
    </subcellularLocation>
</comment>
<evidence type="ECO:0000259" key="12">
    <source>
        <dbReference type="PROSITE" id="PS50885"/>
    </source>
</evidence>
<feature type="region of interest" description="Disordered" evidence="9">
    <location>
        <begin position="1"/>
        <end position="26"/>
    </location>
</feature>
<evidence type="ECO:0000256" key="2">
    <source>
        <dbReference type="ARBA" id="ARBA00004370"/>
    </source>
</evidence>
<dbReference type="GO" id="GO:0000155">
    <property type="term" value="F:phosphorelay sensor kinase activity"/>
    <property type="evidence" value="ECO:0007669"/>
    <property type="project" value="InterPro"/>
</dbReference>
<feature type="domain" description="Histidine kinase" evidence="11">
    <location>
        <begin position="383"/>
        <end position="628"/>
    </location>
</feature>
<protein>
    <recommendedName>
        <fullName evidence="3">histidine kinase</fullName>
        <ecNumber evidence="3">2.7.13.3</ecNumber>
    </recommendedName>
</protein>
<dbReference type="SMART" id="SM00304">
    <property type="entry name" value="HAMP"/>
    <property type="match status" value="1"/>
</dbReference>
<dbReference type="SUPFAM" id="SSF47384">
    <property type="entry name" value="Homodimeric domain of signal transducing histidine kinase"/>
    <property type="match status" value="1"/>
</dbReference>
<dbReference type="InterPro" id="IPR004358">
    <property type="entry name" value="Sig_transdc_His_kin-like_C"/>
</dbReference>
<reference evidence="13 14" key="1">
    <citation type="submission" date="2020-04" db="EMBL/GenBank/DDBJ databases">
        <authorList>
            <person name="Basu S."/>
            <person name="Maruthanayagam V."/>
            <person name="Chakraborty S."/>
            <person name="Pramanik A."/>
            <person name="Mukherjee J."/>
            <person name="Brink B."/>
        </authorList>
    </citation>
    <scope>NUCLEOTIDE SEQUENCE [LARGE SCALE GENOMIC DNA]</scope>
    <source>
        <strain evidence="13 14">AP17</strain>
    </source>
</reference>
<keyword evidence="5" id="KW-0808">Transferase</keyword>
<evidence type="ECO:0000313" key="14">
    <source>
        <dbReference type="Proteomes" id="UP000500857"/>
    </source>
</evidence>
<evidence type="ECO:0000256" key="9">
    <source>
        <dbReference type="SAM" id="MobiDB-lite"/>
    </source>
</evidence>
<dbReference type="EMBL" id="CP051167">
    <property type="protein sequence ID" value="QIZ71698.1"/>
    <property type="molecule type" value="Genomic_DNA"/>
</dbReference>
<evidence type="ECO:0000256" key="8">
    <source>
        <dbReference type="SAM" id="Coils"/>
    </source>
</evidence>
<dbReference type="SMART" id="SM00387">
    <property type="entry name" value="HATPase_c"/>
    <property type="match status" value="1"/>
</dbReference>
<sequence length="638" mass="71790">MLSQKSSKLSAPRQPDRYRSPQPEAIAPQNSECVPCFAKRTGGGFRGFLDRLKISQKIRYGYALAIGIGVVGTTVGLTFGDYQQRDASQQLKIAYRQQYLLSELDNAVLRMRSHPQRLVTVFGNSIWFEYESSKFFADVNRIEEVIKDLKEVQGTDSKILDVESREFKTLLAAYEQKTQTYSGQIQEIWQQIDPPALQEEDIPKAQQKLLDATSQPEAIQLTVEFERLAETLTRSIARAKTQEMQATQKLNAAETLRLQLIVSSMLLSAAIAIILAWQTSRAIARPIRWVSEVAQQVTERANFKLVAPVLTDDEVGVLARSLNQMVRWMGDYTRELNGARATLEQRVEERTRELSEALHELKHTQAQLIQSEKMSSLGQMVAGLAHEINNPVNFIYGNLEHAKSYTQDLLELLGIYQQEYPEPTAAIAAEVEEIDLDFLTEDLPKILTSMKMGTERIREIVVSLRNFSRLDESYFKPVDIHEGLESTLLILNNRIRKGIEIVKCYGDLPPIECYPAQLNQVFMNVLANAIDALQESEPGIESPTITLRTEMLDRQAVCIRIIDNGPGIPKSLQNQLFDPFFTTKPVGKGTGLGLAISYQIIDKHQGRIELFSEPGEGTEFAIVIPIKSQKTVSLETAA</sequence>
<dbReference type="CDD" id="cd06225">
    <property type="entry name" value="HAMP"/>
    <property type="match status" value="1"/>
</dbReference>
<organism evidence="13 14">
    <name type="scientific">Oxynema aestuarii AP17</name>
    <dbReference type="NCBI Taxonomy" id="2064643"/>
    <lineage>
        <taxon>Bacteria</taxon>
        <taxon>Bacillati</taxon>
        <taxon>Cyanobacteriota</taxon>
        <taxon>Cyanophyceae</taxon>
        <taxon>Oscillatoriophycideae</taxon>
        <taxon>Oscillatoriales</taxon>
        <taxon>Oscillatoriaceae</taxon>
        <taxon>Oxynema</taxon>
        <taxon>Oxynema aestuarii</taxon>
    </lineage>
</organism>
<evidence type="ECO:0000256" key="6">
    <source>
        <dbReference type="ARBA" id="ARBA00022777"/>
    </source>
</evidence>
<keyword evidence="10" id="KW-0812">Transmembrane</keyword>
<evidence type="ECO:0000256" key="4">
    <source>
        <dbReference type="ARBA" id="ARBA00022553"/>
    </source>
</evidence>
<dbReference type="Pfam" id="PF00672">
    <property type="entry name" value="HAMP"/>
    <property type="match status" value="1"/>
</dbReference>
<keyword evidence="10" id="KW-0472">Membrane</keyword>
<dbReference type="InterPro" id="IPR005467">
    <property type="entry name" value="His_kinase_dom"/>
</dbReference>
<dbReference type="InterPro" id="IPR003594">
    <property type="entry name" value="HATPase_dom"/>
</dbReference>
<dbReference type="AlphaFoldDB" id="A0A6H1TYK7"/>
<evidence type="ECO:0000256" key="3">
    <source>
        <dbReference type="ARBA" id="ARBA00012438"/>
    </source>
</evidence>
<dbReference type="PRINTS" id="PR00344">
    <property type="entry name" value="BCTRLSENSOR"/>
</dbReference>
<feature type="coiled-coil region" evidence="8">
    <location>
        <begin position="340"/>
        <end position="367"/>
    </location>
</feature>
<dbReference type="Pfam" id="PF02518">
    <property type="entry name" value="HATPase_c"/>
    <property type="match status" value="1"/>
</dbReference>
<dbReference type="Gene3D" id="1.10.287.130">
    <property type="match status" value="1"/>
</dbReference>
<dbReference type="Gene3D" id="3.30.565.10">
    <property type="entry name" value="Histidine kinase-like ATPase, C-terminal domain"/>
    <property type="match status" value="1"/>
</dbReference>
<name>A0A6H1TYK7_9CYAN</name>
<evidence type="ECO:0000259" key="11">
    <source>
        <dbReference type="PROSITE" id="PS50109"/>
    </source>
</evidence>
<evidence type="ECO:0000256" key="10">
    <source>
        <dbReference type="SAM" id="Phobius"/>
    </source>
</evidence>
<dbReference type="InterPro" id="IPR036097">
    <property type="entry name" value="HisK_dim/P_sf"/>
</dbReference>
<dbReference type="SUPFAM" id="SSF158472">
    <property type="entry name" value="HAMP domain-like"/>
    <property type="match status" value="1"/>
</dbReference>
<dbReference type="PROSITE" id="PS50109">
    <property type="entry name" value="HIS_KIN"/>
    <property type="match status" value="1"/>
</dbReference>
<dbReference type="PANTHER" id="PTHR43065">
    <property type="entry name" value="SENSOR HISTIDINE KINASE"/>
    <property type="match status" value="1"/>
</dbReference>
<dbReference type="PANTHER" id="PTHR43065:SF50">
    <property type="entry name" value="HISTIDINE KINASE"/>
    <property type="match status" value="1"/>
</dbReference>
<dbReference type="KEGG" id="oxy:HCG48_14830"/>
<dbReference type="GO" id="GO:0016020">
    <property type="term" value="C:membrane"/>
    <property type="evidence" value="ECO:0007669"/>
    <property type="project" value="UniProtKB-SubCell"/>
</dbReference>
<feature type="domain" description="HAMP" evidence="12">
    <location>
        <begin position="281"/>
        <end position="334"/>
    </location>
</feature>
<dbReference type="InterPro" id="IPR036890">
    <property type="entry name" value="HATPase_C_sf"/>
</dbReference>
<dbReference type="Gene3D" id="6.10.340.10">
    <property type="match status" value="1"/>
</dbReference>
<dbReference type="InterPro" id="IPR003660">
    <property type="entry name" value="HAMP_dom"/>
</dbReference>
<keyword evidence="6" id="KW-0418">Kinase</keyword>
<comment type="catalytic activity">
    <reaction evidence="1">
        <text>ATP + protein L-histidine = ADP + protein N-phospho-L-histidine.</text>
        <dbReference type="EC" id="2.7.13.3"/>
    </reaction>
</comment>
<dbReference type="EC" id="2.7.13.3" evidence="3"/>
<accession>A0A6H1TYK7</accession>
<dbReference type="RefSeq" id="WP_168569850.1">
    <property type="nucleotide sequence ID" value="NZ_CP051167.1"/>
</dbReference>
<dbReference type="SMART" id="SM00388">
    <property type="entry name" value="HisKA"/>
    <property type="match status" value="1"/>
</dbReference>
<dbReference type="CDD" id="cd00082">
    <property type="entry name" value="HisKA"/>
    <property type="match status" value="1"/>
</dbReference>
<keyword evidence="10" id="KW-1133">Transmembrane helix</keyword>
<dbReference type="SUPFAM" id="SSF55874">
    <property type="entry name" value="ATPase domain of HSP90 chaperone/DNA topoisomerase II/histidine kinase"/>
    <property type="match status" value="1"/>
</dbReference>
<feature type="transmembrane region" description="Helical" evidence="10">
    <location>
        <begin position="60"/>
        <end position="80"/>
    </location>
</feature>